<keyword evidence="2" id="KW-1185">Reference proteome</keyword>
<dbReference type="KEGG" id="ngr:NAEGRDRAFT_70552"/>
<name>D2VNM6_NAEGR</name>
<evidence type="ECO:0000313" key="2">
    <source>
        <dbReference type="Proteomes" id="UP000006671"/>
    </source>
</evidence>
<gene>
    <name evidence="1" type="ORF">NAEGRDRAFT_70552</name>
</gene>
<dbReference type="VEuPathDB" id="AmoebaDB:NAEGRDRAFT_70552"/>
<evidence type="ECO:0000313" key="1">
    <source>
        <dbReference type="EMBL" id="EFC41433.1"/>
    </source>
</evidence>
<dbReference type="Proteomes" id="UP000006671">
    <property type="component" value="Unassembled WGS sequence"/>
</dbReference>
<dbReference type="EMBL" id="GG738885">
    <property type="protein sequence ID" value="EFC41433.1"/>
    <property type="molecule type" value="Genomic_DNA"/>
</dbReference>
<proteinExistence type="predicted"/>
<dbReference type="GeneID" id="8862402"/>
<dbReference type="AlphaFoldDB" id="D2VNM6"/>
<reference evidence="1 2" key="1">
    <citation type="journal article" date="2010" name="Cell">
        <title>The genome of Naegleria gruberi illuminates early eukaryotic versatility.</title>
        <authorList>
            <person name="Fritz-Laylin L.K."/>
            <person name="Prochnik S.E."/>
            <person name="Ginger M.L."/>
            <person name="Dacks J.B."/>
            <person name="Carpenter M.L."/>
            <person name="Field M.C."/>
            <person name="Kuo A."/>
            <person name="Paredez A."/>
            <person name="Chapman J."/>
            <person name="Pham J."/>
            <person name="Shu S."/>
            <person name="Neupane R."/>
            <person name="Cipriano M."/>
            <person name="Mancuso J."/>
            <person name="Tu H."/>
            <person name="Salamov A."/>
            <person name="Lindquist E."/>
            <person name="Shapiro H."/>
            <person name="Lucas S."/>
            <person name="Grigoriev I.V."/>
            <person name="Cande W.Z."/>
            <person name="Fulton C."/>
            <person name="Rokhsar D.S."/>
            <person name="Dawson S.C."/>
        </authorList>
    </citation>
    <scope>NUCLEOTIDE SEQUENCE [LARGE SCALE GENOMIC DNA]</scope>
    <source>
        <strain evidence="1 2">NEG-M</strain>
    </source>
</reference>
<organism evidence="2">
    <name type="scientific">Naegleria gruberi</name>
    <name type="common">Amoeba</name>
    <dbReference type="NCBI Taxonomy" id="5762"/>
    <lineage>
        <taxon>Eukaryota</taxon>
        <taxon>Discoba</taxon>
        <taxon>Heterolobosea</taxon>
        <taxon>Tetramitia</taxon>
        <taxon>Eutetramitia</taxon>
        <taxon>Vahlkampfiidae</taxon>
        <taxon>Naegleria</taxon>
    </lineage>
</organism>
<dbReference type="RefSeq" id="XP_002674177.1">
    <property type="nucleotide sequence ID" value="XM_002674131.1"/>
</dbReference>
<dbReference type="InParanoid" id="D2VNM6"/>
<protein>
    <submittedName>
        <fullName evidence="1">Predicted protein</fullName>
    </submittedName>
</protein>
<accession>D2VNM6</accession>
<dbReference type="OrthoDB" id="10426637at2759"/>
<sequence>MSIQCRLQKGQQDSNIIQDDTLMQIFNQTKHNKKKIIKQNEQQFVWKRFNTLFIDYFQEPKTKRKTSDISKQEILKVLHLTQRQACKQLGCTLSTMKRRFYELKSDLGLKCWPQNYNEICNLPIFPKIYPLSLSFILNASNDETSKSE</sequence>